<dbReference type="AlphaFoldDB" id="A0A1C3MWE9"/>
<sequence length="226" mass="24609">MAWEELVRPSGAPRGFAHVELIPRTDARTNLLIAEYNAIHALVAQKAAASHALVGAYMTVVAVLLGLVVANGADPRLLLALPVLSAVSGVTILRRRRDREAANRYVLEVLKPAAAECAGDERMFTWGEHYARHKAGRSLLYELGLQLVFPLSGLACLIVTFPRLESVTDWSIWVAGSVLLVVLLLVYVGQNRSRLVARVAVGFRSGALDVVLRRRARRVGSGDAER</sequence>
<keyword evidence="3" id="KW-1185">Reference proteome</keyword>
<organism evidence="2 3">
    <name type="scientific">Micromonospora krabiensis</name>
    <dbReference type="NCBI Taxonomy" id="307121"/>
    <lineage>
        <taxon>Bacteria</taxon>
        <taxon>Bacillati</taxon>
        <taxon>Actinomycetota</taxon>
        <taxon>Actinomycetes</taxon>
        <taxon>Micromonosporales</taxon>
        <taxon>Micromonosporaceae</taxon>
        <taxon>Micromonospora</taxon>
    </lineage>
</organism>
<evidence type="ECO:0000256" key="1">
    <source>
        <dbReference type="SAM" id="Phobius"/>
    </source>
</evidence>
<name>A0A1C3MWE9_9ACTN</name>
<reference evidence="3" key="1">
    <citation type="submission" date="2016-06" db="EMBL/GenBank/DDBJ databases">
        <authorList>
            <person name="Varghese N."/>
        </authorList>
    </citation>
    <scope>NUCLEOTIDE SEQUENCE [LARGE SCALE GENOMIC DNA]</scope>
    <source>
        <strain evidence="3">DSM 45344</strain>
    </source>
</reference>
<proteinExistence type="predicted"/>
<evidence type="ECO:0000313" key="3">
    <source>
        <dbReference type="Proteomes" id="UP000199393"/>
    </source>
</evidence>
<keyword evidence="1" id="KW-0812">Transmembrane</keyword>
<keyword evidence="1" id="KW-1133">Transmembrane helix</keyword>
<keyword evidence="1" id="KW-0472">Membrane</keyword>
<gene>
    <name evidence="2" type="ORF">GA0070620_0077</name>
</gene>
<dbReference type="EMBL" id="LT598496">
    <property type="protein sequence ID" value="SBV24651.1"/>
    <property type="molecule type" value="Genomic_DNA"/>
</dbReference>
<feature type="transmembrane region" description="Helical" evidence="1">
    <location>
        <begin position="52"/>
        <end position="70"/>
    </location>
</feature>
<protein>
    <submittedName>
        <fullName evidence="2">Uncharacterized protein</fullName>
    </submittedName>
</protein>
<dbReference type="STRING" id="307121.GA0070620_0077"/>
<dbReference type="Proteomes" id="UP000199393">
    <property type="component" value="Chromosome I"/>
</dbReference>
<evidence type="ECO:0000313" key="2">
    <source>
        <dbReference type="EMBL" id="SBV24651.1"/>
    </source>
</evidence>
<accession>A0A1C3MWE9</accession>
<feature type="transmembrane region" description="Helical" evidence="1">
    <location>
        <begin position="76"/>
        <end position="94"/>
    </location>
</feature>
<feature type="transmembrane region" description="Helical" evidence="1">
    <location>
        <begin position="170"/>
        <end position="188"/>
    </location>
</feature>
<feature type="transmembrane region" description="Helical" evidence="1">
    <location>
        <begin position="139"/>
        <end position="164"/>
    </location>
</feature>